<feature type="transmembrane region" description="Helical" evidence="1">
    <location>
        <begin position="206"/>
        <end position="226"/>
    </location>
</feature>
<organism evidence="2 3">
    <name type="scientific">Candidatus Gottesmanbacteria bacterium RIFCSPHIGHO2_01_FULL_40_15</name>
    <dbReference type="NCBI Taxonomy" id="1798376"/>
    <lineage>
        <taxon>Bacteria</taxon>
        <taxon>Candidatus Gottesmaniibacteriota</taxon>
    </lineage>
</organism>
<feature type="transmembrane region" description="Helical" evidence="1">
    <location>
        <begin position="115"/>
        <end position="136"/>
    </location>
</feature>
<feature type="transmembrane region" description="Helical" evidence="1">
    <location>
        <begin position="297"/>
        <end position="315"/>
    </location>
</feature>
<feature type="transmembrane region" description="Helical" evidence="1">
    <location>
        <begin position="90"/>
        <end position="108"/>
    </location>
</feature>
<reference evidence="2 3" key="1">
    <citation type="journal article" date="2016" name="Nat. Commun.">
        <title>Thousands of microbial genomes shed light on interconnected biogeochemical processes in an aquifer system.</title>
        <authorList>
            <person name="Anantharaman K."/>
            <person name="Brown C.T."/>
            <person name="Hug L.A."/>
            <person name="Sharon I."/>
            <person name="Castelle C.J."/>
            <person name="Probst A.J."/>
            <person name="Thomas B.C."/>
            <person name="Singh A."/>
            <person name="Wilkins M.J."/>
            <person name="Karaoz U."/>
            <person name="Brodie E.L."/>
            <person name="Williams K.H."/>
            <person name="Hubbard S.S."/>
            <person name="Banfield J.F."/>
        </authorList>
    </citation>
    <scope>NUCLEOTIDE SEQUENCE [LARGE SCALE GENOMIC DNA]</scope>
</reference>
<feature type="transmembrane region" description="Helical" evidence="1">
    <location>
        <begin position="142"/>
        <end position="162"/>
    </location>
</feature>
<sequence length="316" mass="36509">MYKRLKVDRPRIKKKLFPRIKKNFLRLIGGFIDGSIYFSHKRGKKSKVRGFSRIKNIVNFLEKRERFTLQTIILTAGVLTSQLIWTDFRFHMVILLAVASYILSTWSLKEDIKKIEWLLLFILPVLFTASLSLFYFLLPPRWIIRLTTTAFFAVGTYAILLVENIYNVAVQRSIQLLRAAQSVGLLLTLAVIFLSANVIFSLKLPFILNFLLMFTVSFFLALQSLWSIKLQKKLSAELLIYSLTVGIGIGELALVLSFWPIENASFSLLLSASYYALIGIIQQYMAERLFLNVIREYIIVFVFTFILTFLTTRWGG</sequence>
<dbReference type="EMBL" id="MFJF01000019">
    <property type="protein sequence ID" value="OGG06084.1"/>
    <property type="molecule type" value="Genomic_DNA"/>
</dbReference>
<evidence type="ECO:0000313" key="2">
    <source>
        <dbReference type="EMBL" id="OGG06084.1"/>
    </source>
</evidence>
<gene>
    <name evidence="2" type="ORF">A2777_01050</name>
</gene>
<evidence type="ECO:0000256" key="1">
    <source>
        <dbReference type="SAM" id="Phobius"/>
    </source>
</evidence>
<protein>
    <submittedName>
        <fullName evidence="2">Uncharacterized protein</fullName>
    </submittedName>
</protein>
<dbReference type="Proteomes" id="UP000177354">
    <property type="component" value="Unassembled WGS sequence"/>
</dbReference>
<feature type="transmembrane region" description="Helical" evidence="1">
    <location>
        <begin position="238"/>
        <end position="259"/>
    </location>
</feature>
<feature type="transmembrane region" description="Helical" evidence="1">
    <location>
        <begin position="67"/>
        <end position="84"/>
    </location>
</feature>
<proteinExistence type="predicted"/>
<keyword evidence="1" id="KW-1133">Transmembrane helix</keyword>
<feature type="transmembrane region" description="Helical" evidence="1">
    <location>
        <begin position="183"/>
        <end position="200"/>
    </location>
</feature>
<dbReference type="AlphaFoldDB" id="A0A1F5Z185"/>
<name>A0A1F5Z185_9BACT</name>
<keyword evidence="1" id="KW-0812">Transmembrane</keyword>
<keyword evidence="1" id="KW-0472">Membrane</keyword>
<comment type="caution">
    <text evidence="2">The sequence shown here is derived from an EMBL/GenBank/DDBJ whole genome shotgun (WGS) entry which is preliminary data.</text>
</comment>
<feature type="transmembrane region" description="Helical" evidence="1">
    <location>
        <begin position="265"/>
        <end position="285"/>
    </location>
</feature>
<accession>A0A1F5Z185</accession>
<evidence type="ECO:0000313" key="3">
    <source>
        <dbReference type="Proteomes" id="UP000177354"/>
    </source>
</evidence>